<evidence type="ECO:0000313" key="11">
    <source>
        <dbReference type="Proteomes" id="UP001157186"/>
    </source>
</evidence>
<feature type="domain" description="MacB-like periplasmic core" evidence="9">
    <location>
        <begin position="18"/>
        <end position="251"/>
    </location>
</feature>
<dbReference type="Pfam" id="PF12704">
    <property type="entry name" value="MacB_PCD"/>
    <property type="match status" value="1"/>
</dbReference>
<evidence type="ECO:0000259" key="9">
    <source>
        <dbReference type="Pfam" id="PF12704"/>
    </source>
</evidence>
<reference evidence="10 11" key="1">
    <citation type="submission" date="2023-03" db="EMBL/GenBank/DDBJ databases">
        <title>Draft genome sequence of Thalassotalea insulae KCTC 62186T.</title>
        <authorList>
            <person name="Sawabe T."/>
        </authorList>
    </citation>
    <scope>NUCLEOTIDE SEQUENCE [LARGE SCALE GENOMIC DNA]</scope>
    <source>
        <strain evidence="10 11">KCTC 62186</strain>
    </source>
</reference>
<evidence type="ECO:0000313" key="10">
    <source>
        <dbReference type="EMBL" id="GLX79490.1"/>
    </source>
</evidence>
<evidence type="ECO:0000256" key="1">
    <source>
        <dbReference type="ARBA" id="ARBA00004651"/>
    </source>
</evidence>
<gene>
    <name evidence="10" type="ORF">tinsulaeT_28300</name>
</gene>
<dbReference type="EMBL" id="BSST01000001">
    <property type="protein sequence ID" value="GLX79490.1"/>
    <property type="molecule type" value="Genomic_DNA"/>
</dbReference>
<organism evidence="10 11">
    <name type="scientific">Thalassotalea insulae</name>
    <dbReference type="NCBI Taxonomy" id="2056778"/>
    <lineage>
        <taxon>Bacteria</taxon>
        <taxon>Pseudomonadati</taxon>
        <taxon>Pseudomonadota</taxon>
        <taxon>Gammaproteobacteria</taxon>
        <taxon>Alteromonadales</taxon>
        <taxon>Colwelliaceae</taxon>
        <taxon>Thalassotalea</taxon>
    </lineage>
</organism>
<protein>
    <submittedName>
        <fullName evidence="10">ABC transporter permease</fullName>
    </submittedName>
</protein>
<feature type="domain" description="ABC3 transporter permease C-terminal" evidence="8">
    <location>
        <begin position="281"/>
        <end position="394"/>
    </location>
</feature>
<evidence type="ECO:0000259" key="8">
    <source>
        <dbReference type="Pfam" id="PF02687"/>
    </source>
</evidence>
<dbReference type="Pfam" id="PF02687">
    <property type="entry name" value="FtsX"/>
    <property type="match status" value="1"/>
</dbReference>
<dbReference type="Proteomes" id="UP001157186">
    <property type="component" value="Unassembled WGS sequence"/>
</dbReference>
<comment type="subcellular location">
    <subcellularLocation>
        <location evidence="1">Cell membrane</location>
        <topology evidence="1">Multi-pass membrane protein</topology>
    </subcellularLocation>
</comment>
<dbReference type="InterPro" id="IPR025857">
    <property type="entry name" value="MacB_PCD"/>
</dbReference>
<evidence type="ECO:0000256" key="2">
    <source>
        <dbReference type="ARBA" id="ARBA00022475"/>
    </source>
</evidence>
<evidence type="ECO:0000256" key="3">
    <source>
        <dbReference type="ARBA" id="ARBA00022692"/>
    </source>
</evidence>
<name>A0ABQ6GXL1_9GAMM</name>
<feature type="transmembrane region" description="Helical" evidence="7">
    <location>
        <begin position="366"/>
        <end position="384"/>
    </location>
</feature>
<sequence>MLNISPIFNAMMRNKNSIVLIIMQIALTLAIVSNAAFIIEQRISDMQRDTGIKEAQVLSFNLYFFDPEVEITDQLLLDEQELRKLPGVIDAVAINQIPLSGSGDSWSFLNQAQEDGALQVGAGVFHGGEHLLSGLGVAVSRGRNFTANDVVYLRDGMVTPDAAIVTQAFADTMFANEDALGKTIYNLGKPIEIIGIVDQMQGSWLHSDNVENNVFVPMIMPSNFKRFAVHVEAGMANEIRHQIEDIMLKLENRRVIMPVASLEEQKKSSYQQDRLMTNMLMVIIAVLIFITALGIAGMTIFNVNRRQKQIGTRRALGASRLEIQRYFMIESALIAGIGIVIGIILALVLNNYLMTYFSSESLSFDYIVATLTGIILVIEFAVFWPARKASMISPAIATRSV</sequence>
<evidence type="ECO:0000256" key="6">
    <source>
        <dbReference type="ARBA" id="ARBA00038076"/>
    </source>
</evidence>
<feature type="transmembrane region" description="Helical" evidence="7">
    <location>
        <begin position="325"/>
        <end position="346"/>
    </location>
</feature>
<evidence type="ECO:0000256" key="4">
    <source>
        <dbReference type="ARBA" id="ARBA00022989"/>
    </source>
</evidence>
<comment type="similarity">
    <text evidence="6">Belongs to the ABC-4 integral membrane protein family.</text>
</comment>
<dbReference type="PANTHER" id="PTHR30572">
    <property type="entry name" value="MEMBRANE COMPONENT OF TRANSPORTER-RELATED"/>
    <property type="match status" value="1"/>
</dbReference>
<dbReference type="RefSeq" id="WP_284245402.1">
    <property type="nucleotide sequence ID" value="NZ_BSST01000001.1"/>
</dbReference>
<proteinExistence type="inferred from homology"/>
<keyword evidence="11" id="KW-1185">Reference proteome</keyword>
<feature type="transmembrane region" description="Helical" evidence="7">
    <location>
        <begin position="279"/>
        <end position="304"/>
    </location>
</feature>
<dbReference type="PANTHER" id="PTHR30572:SF4">
    <property type="entry name" value="ABC TRANSPORTER PERMEASE YTRF"/>
    <property type="match status" value="1"/>
</dbReference>
<dbReference type="InterPro" id="IPR003838">
    <property type="entry name" value="ABC3_permease_C"/>
</dbReference>
<keyword evidence="5 7" id="KW-0472">Membrane</keyword>
<keyword evidence="3 7" id="KW-0812">Transmembrane</keyword>
<evidence type="ECO:0000256" key="5">
    <source>
        <dbReference type="ARBA" id="ARBA00023136"/>
    </source>
</evidence>
<keyword evidence="2" id="KW-1003">Cell membrane</keyword>
<keyword evidence="4 7" id="KW-1133">Transmembrane helix</keyword>
<comment type="caution">
    <text evidence="10">The sequence shown here is derived from an EMBL/GenBank/DDBJ whole genome shotgun (WGS) entry which is preliminary data.</text>
</comment>
<evidence type="ECO:0000256" key="7">
    <source>
        <dbReference type="SAM" id="Phobius"/>
    </source>
</evidence>
<dbReference type="InterPro" id="IPR050250">
    <property type="entry name" value="Macrolide_Exporter_MacB"/>
</dbReference>
<accession>A0ABQ6GXL1</accession>